<dbReference type="EMBL" id="FPAU01000001">
    <property type="protein sequence ID" value="SFT64822.1"/>
    <property type="molecule type" value="Genomic_DNA"/>
</dbReference>
<evidence type="ECO:0000313" key="1">
    <source>
        <dbReference type="EMBL" id="SFT64822.1"/>
    </source>
</evidence>
<dbReference type="Proteomes" id="UP000199187">
    <property type="component" value="Unassembled WGS sequence"/>
</dbReference>
<sequence length="124" mass="13988">MAHYVLPDEIWALIQPLLPAEPATPRAGRPWAEHCIIINSMFRVLCSGISGATISAWLDEGEVLYPPETCFQVTAGSYLEYGWHIGAKVYRLKEVFSPMGTDKVPFLTDVAKLQRQQMNHYVTH</sequence>
<proteinExistence type="predicted"/>
<protein>
    <submittedName>
        <fullName evidence="1">Putative transposase of IS4/5 family</fullName>
    </submittedName>
</protein>
<gene>
    <name evidence="1" type="ORF">SAMN05192562_1011298</name>
</gene>
<accession>A0A1I6ZQB9</accession>
<organism evidence="1 2">
    <name type="scientific">Kosakonia arachidis</name>
    <dbReference type="NCBI Taxonomy" id="551989"/>
    <lineage>
        <taxon>Bacteria</taxon>
        <taxon>Pseudomonadati</taxon>
        <taxon>Pseudomonadota</taxon>
        <taxon>Gammaproteobacteria</taxon>
        <taxon>Enterobacterales</taxon>
        <taxon>Enterobacteriaceae</taxon>
        <taxon>Kosakonia</taxon>
    </lineage>
</organism>
<keyword evidence="2" id="KW-1185">Reference proteome</keyword>
<dbReference type="AlphaFoldDB" id="A0A1I6ZQB9"/>
<evidence type="ECO:0000313" key="2">
    <source>
        <dbReference type="Proteomes" id="UP000199187"/>
    </source>
</evidence>
<reference evidence="2" key="1">
    <citation type="submission" date="2016-10" db="EMBL/GenBank/DDBJ databases">
        <authorList>
            <person name="Varghese N."/>
            <person name="Submissions S."/>
        </authorList>
    </citation>
    <scope>NUCLEOTIDE SEQUENCE [LARGE SCALE GENOMIC DNA]</scope>
    <source>
        <strain evidence="2">Ah-143</strain>
    </source>
</reference>
<name>A0A1I6ZQB9_9ENTR</name>